<proteinExistence type="predicted"/>
<comment type="caution">
    <text evidence="1">The sequence shown here is derived from an EMBL/GenBank/DDBJ whole genome shotgun (WGS) entry which is preliminary data.</text>
</comment>
<name>A0ABR3VHA0_9PEZI</name>
<reference evidence="1 2" key="1">
    <citation type="journal article" date="2024" name="Commun. Biol.">
        <title>Comparative genomic analysis of thermophilic fungi reveals convergent evolutionary adaptations and gene losses.</title>
        <authorList>
            <person name="Steindorff A.S."/>
            <person name="Aguilar-Pontes M.V."/>
            <person name="Robinson A.J."/>
            <person name="Andreopoulos B."/>
            <person name="LaButti K."/>
            <person name="Kuo A."/>
            <person name="Mondo S."/>
            <person name="Riley R."/>
            <person name="Otillar R."/>
            <person name="Haridas S."/>
            <person name="Lipzen A."/>
            <person name="Grimwood J."/>
            <person name="Schmutz J."/>
            <person name="Clum A."/>
            <person name="Reid I.D."/>
            <person name="Moisan M.C."/>
            <person name="Butler G."/>
            <person name="Nguyen T.T.M."/>
            <person name="Dewar K."/>
            <person name="Conant G."/>
            <person name="Drula E."/>
            <person name="Henrissat B."/>
            <person name="Hansel C."/>
            <person name="Singer S."/>
            <person name="Hutchinson M.I."/>
            <person name="de Vries R.P."/>
            <person name="Natvig D.O."/>
            <person name="Powell A.J."/>
            <person name="Tsang A."/>
            <person name="Grigoriev I.V."/>
        </authorList>
    </citation>
    <scope>NUCLEOTIDE SEQUENCE [LARGE SCALE GENOMIC DNA]</scope>
    <source>
        <strain evidence="1 2">ATCC 24622</strain>
    </source>
</reference>
<organism evidence="1 2">
    <name type="scientific">Phialemonium thermophilum</name>
    <dbReference type="NCBI Taxonomy" id="223376"/>
    <lineage>
        <taxon>Eukaryota</taxon>
        <taxon>Fungi</taxon>
        <taxon>Dikarya</taxon>
        <taxon>Ascomycota</taxon>
        <taxon>Pezizomycotina</taxon>
        <taxon>Sordariomycetes</taxon>
        <taxon>Sordariomycetidae</taxon>
        <taxon>Cephalothecales</taxon>
        <taxon>Cephalothecaceae</taxon>
        <taxon>Phialemonium</taxon>
    </lineage>
</organism>
<sequence>MLVDASFGRGSSQRALRRYKWEEGRRYMGTFGPPQVGRMEGRVQVPALLGSSCRGAAGCVGRYSHTRCQLVTSLDPTGRSSKVRLACDSFSFLQASHDRLDTQQSTINNLRWTRKGTEAGAVSIIFTLGCMVVYEKQTYYFAKYMLSKCDLNPADNGSLSPQGFVALQSIAAVFFSVSPHQAESKVKKRKCGGIKNYRRDGPEGQSRLVGSTMCNAGLLSCLQRFLSFRKPAKVSMKKKREKKRKPKQVWRADGRDYIEI</sequence>
<dbReference type="EMBL" id="JAZHXJ010002123">
    <property type="protein sequence ID" value="KAL1841048.1"/>
    <property type="molecule type" value="Genomic_DNA"/>
</dbReference>
<gene>
    <name evidence="1" type="ORF">VTK73DRAFT_3598</name>
</gene>
<evidence type="ECO:0000313" key="1">
    <source>
        <dbReference type="EMBL" id="KAL1841048.1"/>
    </source>
</evidence>
<dbReference type="Proteomes" id="UP001586593">
    <property type="component" value="Unassembled WGS sequence"/>
</dbReference>
<keyword evidence="2" id="KW-1185">Reference proteome</keyword>
<accession>A0ABR3VHA0</accession>
<evidence type="ECO:0000313" key="2">
    <source>
        <dbReference type="Proteomes" id="UP001586593"/>
    </source>
</evidence>
<protein>
    <submittedName>
        <fullName evidence="1">Uncharacterized protein</fullName>
    </submittedName>
</protein>